<evidence type="ECO:0000256" key="2">
    <source>
        <dbReference type="ARBA" id="ARBA00022573"/>
    </source>
</evidence>
<keyword evidence="5" id="KW-0949">S-adenosyl-L-methionine</keyword>
<dbReference type="InterPro" id="IPR014008">
    <property type="entry name" value="Cbl_synth_MTase_CbiT"/>
</dbReference>
<dbReference type="GO" id="GO:0008276">
    <property type="term" value="F:protein methyltransferase activity"/>
    <property type="evidence" value="ECO:0007669"/>
    <property type="project" value="InterPro"/>
</dbReference>
<protein>
    <submittedName>
        <fullName evidence="6">Precorrin-6Y C5,15-methyltransferase subunit CbiT</fullName>
    </submittedName>
</protein>
<comment type="caution">
    <text evidence="6">The sequence shown here is derived from an EMBL/GenBank/DDBJ whole genome shotgun (WGS) entry which is preliminary data.</text>
</comment>
<keyword evidence="4" id="KW-0808">Transferase</keyword>
<evidence type="ECO:0000256" key="5">
    <source>
        <dbReference type="ARBA" id="ARBA00022691"/>
    </source>
</evidence>
<dbReference type="InterPro" id="IPR029063">
    <property type="entry name" value="SAM-dependent_MTases_sf"/>
</dbReference>
<dbReference type="GO" id="GO:0009236">
    <property type="term" value="P:cobalamin biosynthetic process"/>
    <property type="evidence" value="ECO:0007669"/>
    <property type="project" value="UniProtKB-UniPathway"/>
</dbReference>
<keyword evidence="2" id="KW-0169">Cobalamin biosynthesis</keyword>
<proteinExistence type="predicted"/>
<comment type="pathway">
    <text evidence="1">Cofactor biosynthesis; adenosylcobalamin biosynthesis.</text>
</comment>
<dbReference type="NCBIfam" id="TIGR02469">
    <property type="entry name" value="CbiT"/>
    <property type="match status" value="1"/>
</dbReference>
<dbReference type="InterPro" id="IPR050714">
    <property type="entry name" value="Cobalamin_biosynth_MTase"/>
</dbReference>
<dbReference type="EMBL" id="JTHE02000003">
    <property type="protein sequence ID" value="NEV66260.1"/>
    <property type="molecule type" value="Genomic_DNA"/>
</dbReference>
<dbReference type="UniPathway" id="UPA00148"/>
<dbReference type="Pfam" id="PF01135">
    <property type="entry name" value="PCMT"/>
    <property type="match status" value="1"/>
</dbReference>
<organism evidence="6">
    <name type="scientific">Lyngbya confervoides BDU141951</name>
    <dbReference type="NCBI Taxonomy" id="1574623"/>
    <lineage>
        <taxon>Bacteria</taxon>
        <taxon>Bacillati</taxon>
        <taxon>Cyanobacteriota</taxon>
        <taxon>Cyanophyceae</taxon>
        <taxon>Oscillatoriophycideae</taxon>
        <taxon>Oscillatoriales</taxon>
        <taxon>Microcoleaceae</taxon>
        <taxon>Lyngbya</taxon>
    </lineage>
</organism>
<keyword evidence="3" id="KW-0489">Methyltransferase</keyword>
<reference evidence="6" key="2">
    <citation type="journal article" date="2015" name="Genome Announc.">
        <title>Draft Genome Sequence of Filamentous Marine Cyanobacterium Lyngbya confervoides Strain BDU141951.</title>
        <authorList>
            <person name="Chandrababunaidu M.M."/>
            <person name="Sen D."/>
            <person name="Tripathy S."/>
        </authorList>
    </citation>
    <scope>NUCLEOTIDE SEQUENCE</scope>
    <source>
        <strain evidence="6">BDU141951</strain>
    </source>
</reference>
<accession>A0A0C1YCQ1</accession>
<dbReference type="PANTHER" id="PTHR43182:SF1">
    <property type="entry name" value="COBALT-PRECORRIN-7 C(5)-METHYLTRANSFERASE"/>
    <property type="match status" value="1"/>
</dbReference>
<gene>
    <name evidence="6" type="primary">cbiT</name>
    <name evidence="6" type="ORF">QQ91_003925</name>
</gene>
<evidence type="ECO:0000256" key="3">
    <source>
        <dbReference type="ARBA" id="ARBA00022603"/>
    </source>
</evidence>
<dbReference type="CDD" id="cd02440">
    <property type="entry name" value="AdoMet_MTases"/>
    <property type="match status" value="1"/>
</dbReference>
<dbReference type="SUPFAM" id="SSF53335">
    <property type="entry name" value="S-adenosyl-L-methionine-dependent methyltransferases"/>
    <property type="match status" value="1"/>
</dbReference>
<evidence type="ECO:0000313" key="6">
    <source>
        <dbReference type="EMBL" id="NEV66260.1"/>
    </source>
</evidence>
<dbReference type="NCBIfam" id="NF005640">
    <property type="entry name" value="PRK07402.1"/>
    <property type="match status" value="1"/>
</dbReference>
<name>A0A0C1YCQ1_9CYAN</name>
<dbReference type="GO" id="GO:0032259">
    <property type="term" value="P:methylation"/>
    <property type="evidence" value="ECO:0007669"/>
    <property type="project" value="UniProtKB-KW"/>
</dbReference>
<evidence type="ECO:0000256" key="4">
    <source>
        <dbReference type="ARBA" id="ARBA00022679"/>
    </source>
</evidence>
<dbReference type="AlphaFoldDB" id="A0A0C1YCQ1"/>
<sequence length="199" mass="21786">MAPLWPYVTPGIPDHLFEQLPGIPISKREVRLLMVGALRLKPDAQLWDLGAGTGTLVVEAALLCPQGQVVAVERDPEVANLIRLNCDRFQLSNVQVVEGMAPDCLDTLPPHPDCVMIEGGKSMREVVEAAWHHLPSGGRLVVTTGTLETLYGIAETFAQLCVRNVEIVQPAINRLETRGHQQVFKAIDPVFLLSGEKLD</sequence>
<dbReference type="PANTHER" id="PTHR43182">
    <property type="entry name" value="COBALT-PRECORRIN-6B C(15)-METHYLTRANSFERASE (DECARBOXYLATING)"/>
    <property type="match status" value="1"/>
</dbReference>
<evidence type="ECO:0000256" key="1">
    <source>
        <dbReference type="ARBA" id="ARBA00004953"/>
    </source>
</evidence>
<reference evidence="6" key="3">
    <citation type="submission" date="2020-02" db="EMBL/GenBank/DDBJ databases">
        <authorList>
            <person name="Sarangi A.N."/>
            <person name="Ghosh S."/>
            <person name="Mukherjee M."/>
            <person name="Tripathy S."/>
        </authorList>
    </citation>
    <scope>NUCLEOTIDE SEQUENCE</scope>
    <source>
        <strain evidence="6">BDU141951</strain>
    </source>
</reference>
<dbReference type="Gene3D" id="3.40.50.150">
    <property type="entry name" value="Vaccinia Virus protein VP39"/>
    <property type="match status" value="1"/>
</dbReference>
<reference evidence="6" key="1">
    <citation type="submission" date="2014-11" db="EMBL/GenBank/DDBJ databases">
        <authorList>
            <person name="Malar M.C."/>
            <person name="Sen D."/>
            <person name="Tripathy S."/>
        </authorList>
    </citation>
    <scope>NUCLEOTIDE SEQUENCE</scope>
    <source>
        <strain evidence="6">BDU141951</strain>
    </source>
</reference>